<name>A0A075GHZ5_9ARCH</name>
<dbReference type="AlphaFoldDB" id="A0A075GHZ5"/>
<evidence type="ECO:0000313" key="1">
    <source>
        <dbReference type="EMBL" id="AIF01527.1"/>
    </source>
</evidence>
<reference evidence="1" key="1">
    <citation type="journal article" date="2014" name="Genome Biol. Evol.">
        <title>Pangenome evidence for extensive interdomain horizontal transfer affecting lineage core and shell genes in uncultured planktonic thaumarchaeota and euryarchaeota.</title>
        <authorList>
            <person name="Deschamps P."/>
            <person name="Zivanovic Y."/>
            <person name="Moreira D."/>
            <person name="Rodriguez-Valera F."/>
            <person name="Lopez-Garcia P."/>
        </authorList>
    </citation>
    <scope>NUCLEOTIDE SEQUENCE</scope>
</reference>
<accession>A0A075GHZ5</accession>
<protein>
    <submittedName>
        <fullName evidence="1">Uncharacterized protein</fullName>
    </submittedName>
</protein>
<organism evidence="1">
    <name type="scientific">uncultured marine thaumarchaeote KM3_149_F07</name>
    <dbReference type="NCBI Taxonomy" id="1456013"/>
    <lineage>
        <taxon>Archaea</taxon>
        <taxon>Nitrososphaerota</taxon>
        <taxon>environmental samples</taxon>
    </lineage>
</organism>
<sequence>MDIKNVLEKLSIKEYPVGMGGCHSLGTNYDCCEYNLTVFDGKKQEESVLEFDGIFYHIYHGTLQETSPDILLQYDNMKILFDEQWELQMLLSKIKDTKEQIFNAYVKNCLVDAVMCITKTKNGLDSDPYASTWLKCAAFFLADAISVINLQRPSPAHMLKLLRKFEKNKINEYISTLAESIGIERATPTLLSRMSKSTAGFSDMIESNSHSKIISQKYQYMISNSLFADCYFFLGYTNRNNFIKIKDLHRNPEFIHILKTAFDLEGDSIKIESQANKLHNTANFLLSVPYDDIKNF</sequence>
<dbReference type="EMBL" id="KF900624">
    <property type="protein sequence ID" value="AIF01527.1"/>
    <property type="molecule type" value="Genomic_DNA"/>
</dbReference>
<proteinExistence type="predicted"/>